<reference evidence="4 5" key="1">
    <citation type="submission" date="2018-03" db="EMBL/GenBank/DDBJ databases">
        <title>Genomic Encyclopedia of Archaeal and Bacterial Type Strains, Phase II (KMG-II): from individual species to whole genera.</title>
        <authorList>
            <person name="Goeker M."/>
        </authorList>
    </citation>
    <scope>NUCLEOTIDE SEQUENCE [LARGE SCALE GENOMIC DNA]</scope>
    <source>
        <strain evidence="4 5">DSM 19711</strain>
    </source>
</reference>
<evidence type="ECO:0000259" key="3">
    <source>
        <dbReference type="Pfam" id="PF01156"/>
    </source>
</evidence>
<dbReference type="GO" id="GO:0008477">
    <property type="term" value="F:purine nucleosidase activity"/>
    <property type="evidence" value="ECO:0007669"/>
    <property type="project" value="TreeGrafter"/>
</dbReference>
<dbReference type="GO" id="GO:0005829">
    <property type="term" value="C:cytosol"/>
    <property type="evidence" value="ECO:0007669"/>
    <property type="project" value="TreeGrafter"/>
</dbReference>
<protein>
    <submittedName>
        <fullName evidence="4">Purine nucleosidase</fullName>
    </submittedName>
</protein>
<evidence type="ECO:0000256" key="2">
    <source>
        <dbReference type="ARBA" id="ARBA00023295"/>
    </source>
</evidence>
<evidence type="ECO:0000313" key="4">
    <source>
        <dbReference type="EMBL" id="PRY18134.1"/>
    </source>
</evidence>
<evidence type="ECO:0000256" key="1">
    <source>
        <dbReference type="ARBA" id="ARBA00022801"/>
    </source>
</evidence>
<keyword evidence="1" id="KW-0378">Hydrolase</keyword>
<gene>
    <name evidence="4" type="ORF">CLV37_101378</name>
</gene>
<dbReference type="InterPro" id="IPR036452">
    <property type="entry name" value="Ribo_hydro-like"/>
</dbReference>
<dbReference type="PANTHER" id="PTHR12304">
    <property type="entry name" value="INOSINE-URIDINE PREFERRING NUCLEOSIDE HYDROLASE"/>
    <property type="match status" value="1"/>
</dbReference>
<dbReference type="PANTHER" id="PTHR12304:SF4">
    <property type="entry name" value="URIDINE NUCLEOSIDASE"/>
    <property type="match status" value="1"/>
</dbReference>
<dbReference type="RefSeq" id="WP_245885198.1">
    <property type="nucleotide sequence ID" value="NZ_PVZF01000001.1"/>
</dbReference>
<name>A0A2T0RAF1_9ACTN</name>
<sequence>MTDSPIDPAPFFLDCDTGIDDAMAIGWLVASPGVDLVGVSTVSGNLDAAGGARNTLDLLALLGRPDVPVSVGAHDFLDHPYSGGAPEVHGVNGIGEVRLPRAAAEPTGLSGAQAIVEAAHAHTGRLRLLAIGPFTNVALALDLEPRLPELVAEFTVMGGAAMAPGNVSALAEANVANDPVAAHRVFTAGFRLTMIGLDVTMRHVFEESHRQALLAVGTPGATAIAQMLEFYYGFYAQRFGRPCAVLHDPLAAAVATGDVEPALAPTVPVVVDHTDGPGRGQTIADLRDLYQGFPTAYPGGTRVALEIPGDFAGLLLERLSRL</sequence>
<dbReference type="Pfam" id="PF01156">
    <property type="entry name" value="IU_nuc_hydro"/>
    <property type="match status" value="1"/>
</dbReference>
<feature type="domain" description="Inosine/uridine-preferring nucleoside hydrolase" evidence="3">
    <location>
        <begin position="12"/>
        <end position="289"/>
    </location>
</feature>
<dbReference type="EMBL" id="PVZF01000001">
    <property type="protein sequence ID" value="PRY18134.1"/>
    <property type="molecule type" value="Genomic_DNA"/>
</dbReference>
<organism evidence="4 5">
    <name type="scientific">Kineococcus rhizosphaerae</name>
    <dbReference type="NCBI Taxonomy" id="559628"/>
    <lineage>
        <taxon>Bacteria</taxon>
        <taxon>Bacillati</taxon>
        <taxon>Actinomycetota</taxon>
        <taxon>Actinomycetes</taxon>
        <taxon>Kineosporiales</taxon>
        <taxon>Kineosporiaceae</taxon>
        <taxon>Kineococcus</taxon>
    </lineage>
</organism>
<evidence type="ECO:0000313" key="5">
    <source>
        <dbReference type="Proteomes" id="UP000238083"/>
    </source>
</evidence>
<accession>A0A2T0RAF1</accession>
<dbReference type="AlphaFoldDB" id="A0A2T0RAF1"/>
<proteinExistence type="predicted"/>
<dbReference type="InterPro" id="IPR023186">
    <property type="entry name" value="IUNH"/>
</dbReference>
<dbReference type="InterPro" id="IPR001910">
    <property type="entry name" value="Inosine/uridine_hydrolase_dom"/>
</dbReference>
<dbReference type="Proteomes" id="UP000238083">
    <property type="component" value="Unassembled WGS sequence"/>
</dbReference>
<dbReference type="GO" id="GO:0006152">
    <property type="term" value="P:purine nucleoside catabolic process"/>
    <property type="evidence" value="ECO:0007669"/>
    <property type="project" value="TreeGrafter"/>
</dbReference>
<keyword evidence="2" id="KW-0326">Glycosidase</keyword>
<dbReference type="SUPFAM" id="SSF53590">
    <property type="entry name" value="Nucleoside hydrolase"/>
    <property type="match status" value="1"/>
</dbReference>
<dbReference type="Gene3D" id="3.90.245.10">
    <property type="entry name" value="Ribonucleoside hydrolase-like"/>
    <property type="match status" value="1"/>
</dbReference>
<dbReference type="CDD" id="cd02650">
    <property type="entry name" value="nuc_hydro_CaPnhB"/>
    <property type="match status" value="1"/>
</dbReference>
<comment type="caution">
    <text evidence="4">The sequence shown here is derived from an EMBL/GenBank/DDBJ whole genome shotgun (WGS) entry which is preliminary data.</text>
</comment>
<keyword evidence="5" id="KW-1185">Reference proteome</keyword>